<organism evidence="7">
    <name type="scientific">Onchocerca ochengi</name>
    <name type="common">Filarial nematode worm</name>
    <dbReference type="NCBI Taxonomy" id="42157"/>
    <lineage>
        <taxon>Eukaryota</taxon>
        <taxon>Metazoa</taxon>
        <taxon>Ecdysozoa</taxon>
        <taxon>Nematoda</taxon>
        <taxon>Chromadorea</taxon>
        <taxon>Rhabditida</taxon>
        <taxon>Spirurina</taxon>
        <taxon>Spiruromorpha</taxon>
        <taxon>Filarioidea</taxon>
        <taxon>Onchocercidae</taxon>
        <taxon>Onchocerca</taxon>
    </lineage>
</organism>
<dbReference type="OrthoDB" id="1106148at2759"/>
<evidence type="ECO:0000313" key="8">
    <source>
        <dbReference type="WBParaSite" id="nOo.2.0.1.t09675-RA"/>
    </source>
</evidence>
<keyword evidence="1" id="KW-1015">Disulfide bond</keyword>
<dbReference type="InterPro" id="IPR055304">
    <property type="entry name" value="CHCHD2/10-like"/>
</dbReference>
<dbReference type="EMBL" id="UYRW01004887">
    <property type="protein sequence ID" value="VDM93269.1"/>
    <property type="molecule type" value="Genomic_DNA"/>
</dbReference>
<dbReference type="Proteomes" id="UP000271087">
    <property type="component" value="Unassembled WGS sequence"/>
</dbReference>
<dbReference type="GO" id="GO:0005634">
    <property type="term" value="C:nucleus"/>
    <property type="evidence" value="ECO:0007669"/>
    <property type="project" value="TreeGrafter"/>
</dbReference>
<name>A0A182EK97_ONCOC</name>
<dbReference type="STRING" id="42157.A0A182EK97"/>
<gene>
    <name evidence="4" type="ORF">NOO_LOCUS8532</name>
    <name evidence="5" type="ORF">NOO_LOCUS9675</name>
</gene>
<accession>A0A182EK97</accession>
<feature type="domain" description="CHCH" evidence="3">
    <location>
        <begin position="115"/>
        <end position="147"/>
    </location>
</feature>
<evidence type="ECO:0000313" key="4">
    <source>
        <dbReference type="EMBL" id="VDK89558.1"/>
    </source>
</evidence>
<keyword evidence="6" id="KW-1185">Reference proteome</keyword>
<protein>
    <submittedName>
        <fullName evidence="7 8">CHCH domain-containing protein</fullName>
    </submittedName>
</protein>
<dbReference type="InterPro" id="IPR010625">
    <property type="entry name" value="CHCH"/>
</dbReference>
<dbReference type="GO" id="GO:0005739">
    <property type="term" value="C:mitochondrion"/>
    <property type="evidence" value="ECO:0007669"/>
    <property type="project" value="TreeGrafter"/>
</dbReference>
<reference evidence="7 8" key="1">
    <citation type="submission" date="2016-06" db="UniProtKB">
        <authorList>
            <consortium name="WormBaseParasite"/>
        </authorList>
    </citation>
    <scope>IDENTIFICATION</scope>
</reference>
<feature type="region of interest" description="Disordered" evidence="2">
    <location>
        <begin position="1"/>
        <end position="63"/>
    </location>
</feature>
<evidence type="ECO:0000256" key="1">
    <source>
        <dbReference type="ARBA" id="ARBA00023157"/>
    </source>
</evidence>
<dbReference type="GO" id="GO:0007005">
    <property type="term" value="P:mitochondrion organization"/>
    <property type="evidence" value="ECO:0007669"/>
    <property type="project" value="InterPro"/>
</dbReference>
<reference evidence="4 6" key="2">
    <citation type="submission" date="2018-08" db="EMBL/GenBank/DDBJ databases">
        <authorList>
            <person name="Laetsch R D."/>
            <person name="Stevens L."/>
            <person name="Kumar S."/>
            <person name="Blaxter L. M."/>
        </authorList>
    </citation>
    <scope>NUCLEOTIDE SEQUENCE [LARGE SCALE GENOMIC DNA]</scope>
</reference>
<evidence type="ECO:0000313" key="5">
    <source>
        <dbReference type="EMBL" id="VDM93269.1"/>
    </source>
</evidence>
<evidence type="ECO:0000313" key="6">
    <source>
        <dbReference type="Proteomes" id="UP000271087"/>
    </source>
</evidence>
<sequence>MVRRRMASPKPSPPVHRRASSPMSARSSPSVPMQTRQPTAPSAAPPAQFGMAPPSRGPGLMGQMAATAGGVAIGSAVGHAVGSMLTGGSGHGNQDGIALPEKQEMQQQQQYRNPCEFEWKQFVECTETQHDLSLCQSFNEVFKDCRARNP</sequence>
<dbReference type="WBParaSite" id="nOo.2.0.1.t08532-RA">
    <property type="protein sequence ID" value="nOo.2.0.1.t08532-RA"/>
    <property type="gene ID" value="nOo.2.0.1.g08532"/>
</dbReference>
<dbReference type="WBParaSite" id="nOo.2.0.1.t09675-RA">
    <property type="protein sequence ID" value="nOo.2.0.1.t09675-RA"/>
    <property type="gene ID" value="nOo.2.0.1.g09675"/>
</dbReference>
<dbReference type="PANTHER" id="PTHR13523:SF2">
    <property type="entry name" value="COILED-COIL-HELIX-COILED-COIL-HELIX DOMAIN CONTAINING 2, ISOFORM A-RELATED"/>
    <property type="match status" value="1"/>
</dbReference>
<proteinExistence type="predicted"/>
<evidence type="ECO:0000313" key="7">
    <source>
        <dbReference type="WBParaSite" id="nOo.2.0.1.t08532-RA"/>
    </source>
</evidence>
<dbReference type="PANTHER" id="PTHR13523">
    <property type="entry name" value="COILED-COIL-HELIX-COILED-COIL-HELIX DOMAIN CONTAINING 2/NUR77"/>
    <property type="match status" value="1"/>
</dbReference>
<feature type="compositionally biased region" description="Low complexity" evidence="2">
    <location>
        <begin position="20"/>
        <end position="47"/>
    </location>
</feature>
<evidence type="ECO:0000259" key="3">
    <source>
        <dbReference type="Pfam" id="PF06747"/>
    </source>
</evidence>
<evidence type="ECO:0000256" key="2">
    <source>
        <dbReference type="SAM" id="MobiDB-lite"/>
    </source>
</evidence>
<dbReference type="AlphaFoldDB" id="A0A182EK97"/>
<dbReference type="EMBL" id="UYRW01003613">
    <property type="protein sequence ID" value="VDK89558.1"/>
    <property type="molecule type" value="Genomic_DNA"/>
</dbReference>
<dbReference type="Pfam" id="PF06747">
    <property type="entry name" value="CHCH"/>
    <property type="match status" value="1"/>
</dbReference>